<sequence>ALGPLVAHGSSSSCVRGPHLVLSAVPLLSLSSFACTTDFPLPHHYSFHCRSEFNTSPHLRSNTSLNRASDHQVIVHRFPLNALNTPLDYISSSVTSCTHTHLYLYISPTATRIQDLGHLGLRWGSR</sequence>
<evidence type="ECO:0000313" key="1">
    <source>
        <dbReference type="EMBL" id="KAJ7768104.1"/>
    </source>
</evidence>
<comment type="caution">
    <text evidence="1">The sequence shown here is derived from an EMBL/GenBank/DDBJ whole genome shotgun (WGS) entry which is preliminary data.</text>
</comment>
<dbReference type="AlphaFoldDB" id="A0AAD7JQI6"/>
<dbReference type="EMBL" id="JARJLG010000028">
    <property type="protein sequence ID" value="KAJ7768104.1"/>
    <property type="molecule type" value="Genomic_DNA"/>
</dbReference>
<name>A0AAD7JQI6_9AGAR</name>
<reference evidence="1" key="1">
    <citation type="submission" date="2023-03" db="EMBL/GenBank/DDBJ databases">
        <title>Massive genome expansion in bonnet fungi (Mycena s.s.) driven by repeated elements and novel gene families across ecological guilds.</title>
        <authorList>
            <consortium name="Lawrence Berkeley National Laboratory"/>
            <person name="Harder C.B."/>
            <person name="Miyauchi S."/>
            <person name="Viragh M."/>
            <person name="Kuo A."/>
            <person name="Thoen E."/>
            <person name="Andreopoulos B."/>
            <person name="Lu D."/>
            <person name="Skrede I."/>
            <person name="Drula E."/>
            <person name="Henrissat B."/>
            <person name="Morin E."/>
            <person name="Kohler A."/>
            <person name="Barry K."/>
            <person name="LaButti K."/>
            <person name="Morin E."/>
            <person name="Salamov A."/>
            <person name="Lipzen A."/>
            <person name="Mereny Z."/>
            <person name="Hegedus B."/>
            <person name="Baldrian P."/>
            <person name="Stursova M."/>
            <person name="Weitz H."/>
            <person name="Taylor A."/>
            <person name="Grigoriev I.V."/>
            <person name="Nagy L.G."/>
            <person name="Martin F."/>
            <person name="Kauserud H."/>
        </authorList>
    </citation>
    <scope>NUCLEOTIDE SEQUENCE</scope>
    <source>
        <strain evidence="1">CBHHK188m</strain>
    </source>
</reference>
<gene>
    <name evidence="1" type="ORF">DFH07DRAFT_807818</name>
</gene>
<dbReference type="Proteomes" id="UP001215280">
    <property type="component" value="Unassembled WGS sequence"/>
</dbReference>
<feature type="non-terminal residue" evidence="1">
    <location>
        <position position="1"/>
    </location>
</feature>
<proteinExistence type="predicted"/>
<protein>
    <submittedName>
        <fullName evidence="1">Uncharacterized protein</fullName>
    </submittedName>
</protein>
<organism evidence="1 2">
    <name type="scientific">Mycena maculata</name>
    <dbReference type="NCBI Taxonomy" id="230809"/>
    <lineage>
        <taxon>Eukaryota</taxon>
        <taxon>Fungi</taxon>
        <taxon>Dikarya</taxon>
        <taxon>Basidiomycota</taxon>
        <taxon>Agaricomycotina</taxon>
        <taxon>Agaricomycetes</taxon>
        <taxon>Agaricomycetidae</taxon>
        <taxon>Agaricales</taxon>
        <taxon>Marasmiineae</taxon>
        <taxon>Mycenaceae</taxon>
        <taxon>Mycena</taxon>
    </lineage>
</organism>
<keyword evidence="2" id="KW-1185">Reference proteome</keyword>
<evidence type="ECO:0000313" key="2">
    <source>
        <dbReference type="Proteomes" id="UP001215280"/>
    </source>
</evidence>
<accession>A0AAD7JQI6</accession>
<feature type="non-terminal residue" evidence="1">
    <location>
        <position position="126"/>
    </location>
</feature>